<accession>A0ABU8XKH1</accession>
<evidence type="ECO:0000313" key="1">
    <source>
        <dbReference type="EMBL" id="MEJ8859504.1"/>
    </source>
</evidence>
<comment type="caution">
    <text evidence="1">The sequence shown here is derived from an EMBL/GenBank/DDBJ whole genome shotgun (WGS) entry which is preliminary data.</text>
</comment>
<protein>
    <submittedName>
        <fullName evidence="1">P-II family nitrogen regulator</fullName>
    </submittedName>
</protein>
<evidence type="ECO:0000313" key="2">
    <source>
        <dbReference type="Proteomes" id="UP001367030"/>
    </source>
</evidence>
<dbReference type="RefSeq" id="WP_340339543.1">
    <property type="nucleotide sequence ID" value="NZ_JBBKZS010000030.1"/>
</dbReference>
<dbReference type="InterPro" id="IPR011322">
    <property type="entry name" value="N-reg_PII-like_a/b"/>
</dbReference>
<proteinExistence type="predicted"/>
<name>A0ABU8XKH1_9BURK</name>
<gene>
    <name evidence="1" type="ORF">WKW79_33410</name>
</gene>
<dbReference type="EMBL" id="JBBKZS010000030">
    <property type="protein sequence ID" value="MEJ8859504.1"/>
    <property type="molecule type" value="Genomic_DNA"/>
</dbReference>
<dbReference type="SUPFAM" id="SSF54913">
    <property type="entry name" value="GlnB-like"/>
    <property type="match status" value="1"/>
</dbReference>
<dbReference type="InterPro" id="IPR002187">
    <property type="entry name" value="N-reg_PII"/>
</dbReference>
<organism evidence="1 2">
    <name type="scientific">Variovorax robiniae</name>
    <dbReference type="NCBI Taxonomy" id="1836199"/>
    <lineage>
        <taxon>Bacteria</taxon>
        <taxon>Pseudomonadati</taxon>
        <taxon>Pseudomonadota</taxon>
        <taxon>Betaproteobacteria</taxon>
        <taxon>Burkholderiales</taxon>
        <taxon>Comamonadaceae</taxon>
        <taxon>Variovorax</taxon>
    </lineage>
</organism>
<keyword evidence="2" id="KW-1185">Reference proteome</keyword>
<dbReference type="InterPro" id="IPR015867">
    <property type="entry name" value="N-reg_PII/ATP_PRibTrfase_C"/>
</dbReference>
<sequence length="112" mass="12422">MKEIKAYVHSNRVAAVVAALKSSAPWGDDASGRRHNLALYVVKGSLMPLDQAERRYSIELGDEVVNEYKLELHCEDDQVDELVRVIADSGRTGRVGAGWIYVMDVQHAQAIV</sequence>
<dbReference type="PROSITE" id="PS51343">
    <property type="entry name" value="PII_GLNB_DOM"/>
    <property type="match status" value="1"/>
</dbReference>
<reference evidence="1 2" key="1">
    <citation type="submission" date="2024-03" db="EMBL/GenBank/DDBJ databases">
        <title>Novel species of the genus Variovorax.</title>
        <authorList>
            <person name="Liu Q."/>
            <person name="Xin Y.-H."/>
        </authorList>
    </citation>
    <scope>NUCLEOTIDE SEQUENCE [LARGE SCALE GENOMIC DNA]</scope>
    <source>
        <strain evidence="1 2">KACC 18901</strain>
    </source>
</reference>
<dbReference type="Gene3D" id="3.30.70.120">
    <property type="match status" value="1"/>
</dbReference>
<dbReference type="Proteomes" id="UP001367030">
    <property type="component" value="Unassembled WGS sequence"/>
</dbReference>